<organism evidence="2 3">
    <name type="scientific">Roseibium sediminicola</name>
    <dbReference type="NCBI Taxonomy" id="2933272"/>
    <lineage>
        <taxon>Bacteria</taxon>
        <taxon>Pseudomonadati</taxon>
        <taxon>Pseudomonadota</taxon>
        <taxon>Alphaproteobacteria</taxon>
        <taxon>Hyphomicrobiales</taxon>
        <taxon>Stappiaceae</taxon>
        <taxon>Roseibium</taxon>
    </lineage>
</organism>
<accession>A0ABT0H196</accession>
<evidence type="ECO:0000313" key="3">
    <source>
        <dbReference type="Proteomes" id="UP001431221"/>
    </source>
</evidence>
<dbReference type="PANTHER" id="PTHR43591:SF24">
    <property type="entry name" value="2-METHOXY-6-POLYPRENYL-1,4-BENZOQUINOL METHYLASE, MITOCHONDRIAL"/>
    <property type="match status" value="1"/>
</dbReference>
<sequence>MTQDSYQLQKGAAAIYEQQKVTAIFRPLAEATLSKIDVSNDESVLDIACGTGIVARVVKELVDPAFPVTGVDLNEGMIEAARLLTKNNPGAFRWRIADVTAMPFPDSSFSLAICQQGLQFFPDPGKALSETHRVLQPGGRIILSVWAGASQFFLALARAIETHVSQECATRSLSPFSFKQLKAIPELLGSAGFNAVTMSDLAINRHIENPEEAIPREIMGNPVGPEVSACGHAVMSRIVDDVLKDCSDLRTGTTLTSPQTARVYCARAG</sequence>
<proteinExistence type="predicted"/>
<dbReference type="Proteomes" id="UP001431221">
    <property type="component" value="Unassembled WGS sequence"/>
</dbReference>
<evidence type="ECO:0000259" key="1">
    <source>
        <dbReference type="Pfam" id="PF08241"/>
    </source>
</evidence>
<name>A0ABT0H196_9HYPH</name>
<keyword evidence="2" id="KW-0489">Methyltransferase</keyword>
<comment type="caution">
    <text evidence="2">The sequence shown here is derived from an EMBL/GenBank/DDBJ whole genome shotgun (WGS) entry which is preliminary data.</text>
</comment>
<gene>
    <name evidence="2" type="ORF">M0H32_25005</name>
</gene>
<keyword evidence="2" id="KW-0808">Transferase</keyword>
<dbReference type="EMBL" id="JALNMJ010000025">
    <property type="protein sequence ID" value="MCK7615441.1"/>
    <property type="molecule type" value="Genomic_DNA"/>
</dbReference>
<dbReference type="CDD" id="cd02440">
    <property type="entry name" value="AdoMet_MTases"/>
    <property type="match status" value="1"/>
</dbReference>
<dbReference type="InterPro" id="IPR013216">
    <property type="entry name" value="Methyltransf_11"/>
</dbReference>
<dbReference type="InterPro" id="IPR029063">
    <property type="entry name" value="SAM-dependent_MTases_sf"/>
</dbReference>
<dbReference type="GO" id="GO:0032259">
    <property type="term" value="P:methylation"/>
    <property type="evidence" value="ECO:0007669"/>
    <property type="project" value="UniProtKB-KW"/>
</dbReference>
<keyword evidence="3" id="KW-1185">Reference proteome</keyword>
<dbReference type="GO" id="GO:0008168">
    <property type="term" value="F:methyltransferase activity"/>
    <property type="evidence" value="ECO:0007669"/>
    <property type="project" value="UniProtKB-KW"/>
</dbReference>
<dbReference type="Pfam" id="PF08241">
    <property type="entry name" value="Methyltransf_11"/>
    <property type="match status" value="1"/>
</dbReference>
<protein>
    <submittedName>
        <fullName evidence="2">Methyltransferase domain-containing protein</fullName>
    </submittedName>
</protein>
<evidence type="ECO:0000313" key="2">
    <source>
        <dbReference type="EMBL" id="MCK7615441.1"/>
    </source>
</evidence>
<dbReference type="RefSeq" id="WP_248158928.1">
    <property type="nucleotide sequence ID" value="NZ_JALNMJ010000025.1"/>
</dbReference>
<reference evidence="2" key="1">
    <citation type="submission" date="2022-04" db="EMBL/GenBank/DDBJ databases">
        <title>Roseibium sp. CAU 1639 isolated from mud.</title>
        <authorList>
            <person name="Kim W."/>
        </authorList>
    </citation>
    <scope>NUCLEOTIDE SEQUENCE</scope>
    <source>
        <strain evidence="2">CAU 1639</strain>
    </source>
</reference>
<feature type="domain" description="Methyltransferase type 11" evidence="1">
    <location>
        <begin position="45"/>
        <end position="143"/>
    </location>
</feature>
<dbReference type="PANTHER" id="PTHR43591">
    <property type="entry name" value="METHYLTRANSFERASE"/>
    <property type="match status" value="1"/>
</dbReference>
<dbReference type="SUPFAM" id="SSF53335">
    <property type="entry name" value="S-adenosyl-L-methionine-dependent methyltransferases"/>
    <property type="match status" value="1"/>
</dbReference>
<dbReference type="Gene3D" id="3.40.50.150">
    <property type="entry name" value="Vaccinia Virus protein VP39"/>
    <property type="match status" value="1"/>
</dbReference>